<dbReference type="HOGENOM" id="CLU_019824_4_0_6"/>
<dbReference type="InterPro" id="IPR004681">
    <property type="entry name" value="TRAP_DctM"/>
</dbReference>
<accession>F2JZQ3</accession>
<feature type="transmembrane region" description="Helical" evidence="7">
    <location>
        <begin position="223"/>
        <end position="245"/>
    </location>
</feature>
<evidence type="ECO:0000256" key="2">
    <source>
        <dbReference type="ARBA" id="ARBA00022475"/>
    </source>
</evidence>
<dbReference type="RefSeq" id="WP_013660812.1">
    <property type="nucleotide sequence ID" value="NC_015276.1"/>
</dbReference>
<evidence type="ECO:0000256" key="7">
    <source>
        <dbReference type="RuleBase" id="RU369079"/>
    </source>
</evidence>
<name>F2JZQ3_MARM1</name>
<feature type="transmembrane region" description="Helical" evidence="7">
    <location>
        <begin position="180"/>
        <end position="202"/>
    </location>
</feature>
<dbReference type="EMBL" id="CP002583">
    <property type="protein sequence ID" value="ADZ90907.1"/>
    <property type="molecule type" value="Genomic_DNA"/>
</dbReference>
<dbReference type="InterPro" id="IPR010656">
    <property type="entry name" value="DctM"/>
</dbReference>
<dbReference type="GO" id="GO:0022857">
    <property type="term" value="F:transmembrane transporter activity"/>
    <property type="evidence" value="ECO:0007669"/>
    <property type="project" value="UniProtKB-UniRule"/>
</dbReference>
<comment type="similarity">
    <text evidence="7">Belongs to the TRAP transporter large permease family.</text>
</comment>
<feature type="transmembrane region" description="Helical" evidence="7">
    <location>
        <begin position="29"/>
        <end position="49"/>
    </location>
</feature>
<dbReference type="GO" id="GO:0005886">
    <property type="term" value="C:plasma membrane"/>
    <property type="evidence" value="ECO:0007669"/>
    <property type="project" value="UniProtKB-SubCell"/>
</dbReference>
<dbReference type="Proteomes" id="UP000001062">
    <property type="component" value="Chromosome"/>
</dbReference>
<evidence type="ECO:0000256" key="4">
    <source>
        <dbReference type="ARBA" id="ARBA00022692"/>
    </source>
</evidence>
<feature type="transmembrane region" description="Helical" evidence="7">
    <location>
        <begin position="365"/>
        <end position="384"/>
    </location>
</feature>
<keyword evidence="4 7" id="KW-0812">Transmembrane</keyword>
<protein>
    <recommendedName>
        <fullName evidence="7">TRAP transporter large permease protein</fullName>
    </recommendedName>
</protein>
<evidence type="ECO:0000256" key="3">
    <source>
        <dbReference type="ARBA" id="ARBA00022519"/>
    </source>
</evidence>
<feature type="transmembrane region" description="Helical" evidence="7">
    <location>
        <begin position="6"/>
        <end position="22"/>
    </location>
</feature>
<dbReference type="AlphaFoldDB" id="F2JZQ3"/>
<feature type="transmembrane region" description="Helical" evidence="7">
    <location>
        <begin position="251"/>
        <end position="269"/>
    </location>
</feature>
<dbReference type="PANTHER" id="PTHR33362">
    <property type="entry name" value="SIALIC ACID TRAP TRANSPORTER PERMEASE PROTEIN SIAT-RELATED"/>
    <property type="match status" value="1"/>
</dbReference>
<comment type="subunit">
    <text evidence="7">The complex comprises the extracytoplasmic solute receptor protein and the two transmembrane proteins.</text>
</comment>
<dbReference type="PATRIC" id="fig|717774.3.peg.1708"/>
<feature type="domain" description="TRAP C4-dicarboxylate transport system permease DctM subunit" evidence="8">
    <location>
        <begin position="14"/>
        <end position="422"/>
    </location>
</feature>
<reference evidence="9 10" key="1">
    <citation type="journal article" date="2012" name="Stand. Genomic Sci.">
        <title>Complete genome sequence of the melanogenic marine bacterium Marinomonas mediterranea type strain (MMB-1(T)).</title>
        <authorList>
            <person name="Lucas-Elio P."/>
            <person name="Goodwin L."/>
            <person name="Woyke T."/>
            <person name="Pitluck S."/>
            <person name="Nolan M."/>
            <person name="Kyrpides N.C."/>
            <person name="Detter J.C."/>
            <person name="Copeland A."/>
            <person name="Teshima H."/>
            <person name="Bruce D."/>
            <person name="Detter C."/>
            <person name="Tapia R."/>
            <person name="Han S."/>
            <person name="Land M.L."/>
            <person name="Ivanova N."/>
            <person name="Mikhailova N."/>
            <person name="Johnston A.W."/>
            <person name="Sanchez-Amat A."/>
        </authorList>
    </citation>
    <scope>NUCLEOTIDE SEQUENCE [LARGE SCALE GENOMIC DNA]</scope>
    <source>
        <strain evidence="10">ATCC 700492 / JCM 21426 / NBRC 103028 / MMB-1</strain>
    </source>
</reference>
<dbReference type="NCBIfam" id="TIGR00786">
    <property type="entry name" value="dctM"/>
    <property type="match status" value="1"/>
</dbReference>
<dbReference type="PANTHER" id="PTHR33362:SF5">
    <property type="entry name" value="C4-DICARBOXYLATE TRAP TRANSPORTER LARGE PERMEASE PROTEIN DCTM"/>
    <property type="match status" value="1"/>
</dbReference>
<keyword evidence="6 7" id="KW-0472">Membrane</keyword>
<dbReference type="eggNOG" id="COG1593">
    <property type="taxonomic scope" value="Bacteria"/>
</dbReference>
<dbReference type="KEGG" id="mme:Marme_1644"/>
<keyword evidence="5 7" id="KW-1133">Transmembrane helix</keyword>
<feature type="transmembrane region" description="Helical" evidence="7">
    <location>
        <begin position="281"/>
        <end position="303"/>
    </location>
</feature>
<dbReference type="STRING" id="717774.Marme_1644"/>
<keyword evidence="7" id="KW-0813">Transport</keyword>
<proteinExistence type="inferred from homology"/>
<evidence type="ECO:0000256" key="5">
    <source>
        <dbReference type="ARBA" id="ARBA00022989"/>
    </source>
</evidence>
<evidence type="ECO:0000259" key="8">
    <source>
        <dbReference type="Pfam" id="PF06808"/>
    </source>
</evidence>
<evidence type="ECO:0000256" key="6">
    <source>
        <dbReference type="ARBA" id="ARBA00023136"/>
    </source>
</evidence>
<feature type="transmembrane region" description="Helical" evidence="7">
    <location>
        <begin position="55"/>
        <end position="79"/>
    </location>
</feature>
<comment type="function">
    <text evidence="7">Part of the tripartite ATP-independent periplasmic (TRAP) transport system.</text>
</comment>
<sequence>MLEIDPVFIGYFSLVGVLLLIMMRVPIAVSLLTVSGLGIAAIVGVESAISMVSTIPYGFASSWTLSSVPMFLFMGYLAFHTGMTKGLFAAARAWLGWLPSGLAISSIGGASGFAAVTGSSVACSAAIGRIAIPEMHAMKYDIRVATGSVAAGGTIGALIPPSILLIIYGIQAEESINDLFIGGLALGLISMFMYFIVVWLIYLRSPSRLPRGANTTTSEKWSASLQIWPVLVLVSAVFGGLFGGIFTATEAGAIGAFFTLIIAFFQGSLSKSVFRNSCLDTLLSSGSLFMIAIGASLFTRLIALTGVSFEIADWIDNHGFSTLIILMVIIVVYLALGMFLEPIGAMLLTLPLFLPIIAEHGIDTVWFGLFVAKLLEIGMITPPVGLNVFVIHSVAKDYASLEEIFSGVIPFIIADLILIMLMVGYQQLI</sequence>
<evidence type="ECO:0000313" key="10">
    <source>
        <dbReference type="Proteomes" id="UP000001062"/>
    </source>
</evidence>
<organism evidence="9 10">
    <name type="scientific">Marinomonas mediterranea (strain ATCC 700492 / JCM 21426 / NBRC 103028 / MMB-1)</name>
    <dbReference type="NCBI Taxonomy" id="717774"/>
    <lineage>
        <taxon>Bacteria</taxon>
        <taxon>Pseudomonadati</taxon>
        <taxon>Pseudomonadota</taxon>
        <taxon>Gammaproteobacteria</taxon>
        <taxon>Oceanospirillales</taxon>
        <taxon>Oceanospirillaceae</taxon>
        <taxon>Marinomonas</taxon>
    </lineage>
</organism>
<feature type="transmembrane region" description="Helical" evidence="7">
    <location>
        <begin position="404"/>
        <end position="425"/>
    </location>
</feature>
<keyword evidence="2" id="KW-1003">Cell membrane</keyword>
<keyword evidence="10" id="KW-1185">Reference proteome</keyword>
<dbReference type="PIRSF" id="PIRSF006066">
    <property type="entry name" value="HI0050"/>
    <property type="match status" value="1"/>
</dbReference>
<evidence type="ECO:0000256" key="1">
    <source>
        <dbReference type="ARBA" id="ARBA00004429"/>
    </source>
</evidence>
<feature type="transmembrane region" description="Helical" evidence="7">
    <location>
        <begin position="323"/>
        <end position="353"/>
    </location>
</feature>
<feature type="transmembrane region" description="Helical" evidence="7">
    <location>
        <begin position="144"/>
        <end position="168"/>
    </location>
</feature>
<comment type="subcellular location">
    <subcellularLocation>
        <location evidence="1 7">Cell inner membrane</location>
        <topology evidence="1 7">Multi-pass membrane protein</topology>
    </subcellularLocation>
</comment>
<evidence type="ECO:0000313" key="9">
    <source>
        <dbReference type="EMBL" id="ADZ90907.1"/>
    </source>
</evidence>
<feature type="transmembrane region" description="Helical" evidence="7">
    <location>
        <begin position="113"/>
        <end position="132"/>
    </location>
</feature>
<dbReference type="Pfam" id="PF06808">
    <property type="entry name" value="DctM"/>
    <property type="match status" value="1"/>
</dbReference>
<gene>
    <name evidence="9" type="ordered locus">Marme_1644</name>
</gene>
<keyword evidence="3 7" id="KW-0997">Cell inner membrane</keyword>